<feature type="compositionally biased region" description="Basic and acidic residues" evidence="8">
    <location>
        <begin position="449"/>
        <end position="471"/>
    </location>
</feature>
<dbReference type="Proteomes" id="UP001642540">
    <property type="component" value="Unassembled WGS sequence"/>
</dbReference>
<comment type="caution">
    <text evidence="10">The sequence shown here is derived from an EMBL/GenBank/DDBJ whole genome shotgun (WGS) entry which is preliminary data.</text>
</comment>
<name>A0ABP1Q6V0_9HEXA</name>
<dbReference type="InterPro" id="IPR039859">
    <property type="entry name" value="PFA4/ZDH16/20/ERF2-like"/>
</dbReference>
<evidence type="ECO:0000313" key="11">
    <source>
        <dbReference type="Proteomes" id="UP001642540"/>
    </source>
</evidence>
<dbReference type="EC" id="2.3.1.225" evidence="7"/>
<organism evidence="10 11">
    <name type="scientific">Orchesella dallaii</name>
    <dbReference type="NCBI Taxonomy" id="48710"/>
    <lineage>
        <taxon>Eukaryota</taxon>
        <taxon>Metazoa</taxon>
        <taxon>Ecdysozoa</taxon>
        <taxon>Arthropoda</taxon>
        <taxon>Hexapoda</taxon>
        <taxon>Collembola</taxon>
        <taxon>Entomobryomorpha</taxon>
        <taxon>Entomobryoidea</taxon>
        <taxon>Orchesellidae</taxon>
        <taxon>Orchesellinae</taxon>
        <taxon>Orchesella</taxon>
    </lineage>
</organism>
<sequence>MHKDNPNEVNCVTRMRCKMKSCLGAACSFQNNLIEIEPQHRKWRRIHGFELPLHPQQIMSWVIMLFIAIFTYAVMIPDLGQDSGHCFLAFLVFITVLYTFLLILYFAATIVDPAHSAVRATKSKTPVPEFDREKHLHVIENGRCHLCNITVTSQRTKHCGICNKCVEGFDHHCRWLNQCIGRRNYMLFLGTVILSTIASLFLIGSSIYLIARLWSPQVSYQIQSAMPEMDVIKIPVPQYLSNSSTSTTVPPSTIQTTLFEETTNLPIYLSSLPPQTTFRADDDNNSHITGTSVVPVTTTDIAAEITTTLTDNPIRTRTFNTEASSTEPPAALAQKRDLSLDNELNDDSENSTASNSSSSPSSPSIMLKFSEVDKSRTPKTILYAFIIIICIIAAGMLTHLLVFHMYICTKGLTTYEYLKPPLPQARLTSPESRISRKSLDSGGSSSAGKRGDRASAIKRGEGISGGGKEEGVNTDPNNLKNGHNGGEESMSPTSIEEESEAIWTTMTEIDLNAPSDFIGGGTLPRNGNHSLLGAGGVLYEPSSLEFGVDENDFERINNEKNKTLNAMALANSHFKEEKTKDAKRKKMKSYSASDKEKSVKSSGMKVTSALSKKWSDLFGSGNKVNPAADEGDGNGNPS</sequence>
<evidence type="ECO:0000256" key="7">
    <source>
        <dbReference type="RuleBase" id="RU079119"/>
    </source>
</evidence>
<gene>
    <name evidence="10" type="ORF">ODALV1_LOCUS7522</name>
</gene>
<dbReference type="PANTHER" id="PTHR22883:SF203">
    <property type="entry name" value="PALMITOYLTRANSFERASE"/>
    <property type="match status" value="1"/>
</dbReference>
<comment type="domain">
    <text evidence="7">The DHHC domain is required for palmitoyltransferase activity.</text>
</comment>
<evidence type="ECO:0000259" key="9">
    <source>
        <dbReference type="Pfam" id="PF01529"/>
    </source>
</evidence>
<evidence type="ECO:0000313" key="10">
    <source>
        <dbReference type="EMBL" id="CAL8089994.1"/>
    </source>
</evidence>
<evidence type="ECO:0000256" key="6">
    <source>
        <dbReference type="ARBA" id="ARBA00023315"/>
    </source>
</evidence>
<feature type="region of interest" description="Disordered" evidence="8">
    <location>
        <begin position="312"/>
        <end position="364"/>
    </location>
</feature>
<evidence type="ECO:0000256" key="4">
    <source>
        <dbReference type="ARBA" id="ARBA00022989"/>
    </source>
</evidence>
<dbReference type="PROSITE" id="PS50216">
    <property type="entry name" value="DHHC"/>
    <property type="match status" value="1"/>
</dbReference>
<dbReference type="PANTHER" id="PTHR22883">
    <property type="entry name" value="ZINC FINGER DHHC DOMAIN CONTAINING PROTEIN"/>
    <property type="match status" value="1"/>
</dbReference>
<dbReference type="Pfam" id="PF01529">
    <property type="entry name" value="DHHC"/>
    <property type="match status" value="1"/>
</dbReference>
<feature type="transmembrane region" description="Helical" evidence="7">
    <location>
        <begin position="185"/>
        <end position="211"/>
    </location>
</feature>
<keyword evidence="4 7" id="KW-1133">Transmembrane helix</keyword>
<keyword evidence="6 7" id="KW-0012">Acyltransferase</keyword>
<keyword evidence="2 7" id="KW-0808">Transferase</keyword>
<dbReference type="EMBL" id="CAXLJM020000024">
    <property type="protein sequence ID" value="CAL8089994.1"/>
    <property type="molecule type" value="Genomic_DNA"/>
</dbReference>
<evidence type="ECO:0000256" key="2">
    <source>
        <dbReference type="ARBA" id="ARBA00022679"/>
    </source>
</evidence>
<feature type="transmembrane region" description="Helical" evidence="7">
    <location>
        <begin position="381"/>
        <end position="407"/>
    </location>
</feature>
<comment type="catalytic activity">
    <reaction evidence="7">
        <text>L-cysteinyl-[protein] + hexadecanoyl-CoA = S-hexadecanoyl-L-cysteinyl-[protein] + CoA</text>
        <dbReference type="Rhea" id="RHEA:36683"/>
        <dbReference type="Rhea" id="RHEA-COMP:10131"/>
        <dbReference type="Rhea" id="RHEA-COMP:11032"/>
        <dbReference type="ChEBI" id="CHEBI:29950"/>
        <dbReference type="ChEBI" id="CHEBI:57287"/>
        <dbReference type="ChEBI" id="CHEBI:57379"/>
        <dbReference type="ChEBI" id="CHEBI:74151"/>
        <dbReference type="EC" id="2.3.1.225"/>
    </reaction>
</comment>
<feature type="compositionally biased region" description="Low complexity" evidence="8">
    <location>
        <begin position="350"/>
        <end position="364"/>
    </location>
</feature>
<evidence type="ECO:0000256" key="3">
    <source>
        <dbReference type="ARBA" id="ARBA00022692"/>
    </source>
</evidence>
<protein>
    <recommendedName>
        <fullName evidence="7">Palmitoyltransferase</fullName>
        <ecNumber evidence="7">2.3.1.225</ecNumber>
    </recommendedName>
</protein>
<feature type="transmembrane region" description="Helical" evidence="7">
    <location>
        <begin position="58"/>
        <end position="75"/>
    </location>
</feature>
<comment type="subcellular location">
    <subcellularLocation>
        <location evidence="1">Membrane</location>
        <topology evidence="1">Multi-pass membrane protein</topology>
    </subcellularLocation>
</comment>
<proteinExistence type="inferred from homology"/>
<feature type="region of interest" description="Disordered" evidence="8">
    <location>
        <begin position="423"/>
        <end position="498"/>
    </location>
</feature>
<accession>A0ABP1Q6V0</accession>
<reference evidence="10 11" key="1">
    <citation type="submission" date="2024-08" db="EMBL/GenBank/DDBJ databases">
        <authorList>
            <person name="Cucini C."/>
            <person name="Frati F."/>
        </authorList>
    </citation>
    <scope>NUCLEOTIDE SEQUENCE [LARGE SCALE GENOMIC DNA]</scope>
</reference>
<feature type="transmembrane region" description="Helical" evidence="7">
    <location>
        <begin position="87"/>
        <end position="108"/>
    </location>
</feature>
<keyword evidence="3 7" id="KW-0812">Transmembrane</keyword>
<evidence type="ECO:0000256" key="1">
    <source>
        <dbReference type="ARBA" id="ARBA00004141"/>
    </source>
</evidence>
<dbReference type="InterPro" id="IPR001594">
    <property type="entry name" value="Palmitoyltrfase_DHHC"/>
</dbReference>
<feature type="domain" description="Palmitoyltransferase DHHC" evidence="9">
    <location>
        <begin position="143"/>
        <end position="222"/>
    </location>
</feature>
<keyword evidence="5 7" id="KW-0472">Membrane</keyword>
<keyword evidence="11" id="KW-1185">Reference proteome</keyword>
<comment type="similarity">
    <text evidence="7">Belongs to the DHHC palmitoyltransferase family.</text>
</comment>
<evidence type="ECO:0000256" key="8">
    <source>
        <dbReference type="SAM" id="MobiDB-lite"/>
    </source>
</evidence>
<feature type="region of interest" description="Disordered" evidence="8">
    <location>
        <begin position="575"/>
        <end position="638"/>
    </location>
</feature>
<feature type="compositionally biased region" description="Polar residues" evidence="8">
    <location>
        <begin position="600"/>
        <end position="610"/>
    </location>
</feature>
<feature type="compositionally biased region" description="Polar residues" evidence="8">
    <location>
        <begin position="313"/>
        <end position="327"/>
    </location>
</feature>
<evidence type="ECO:0000256" key="5">
    <source>
        <dbReference type="ARBA" id="ARBA00023136"/>
    </source>
</evidence>